<keyword evidence="8 9" id="KW-0472">Membrane</keyword>
<evidence type="ECO:0000256" key="4">
    <source>
        <dbReference type="ARBA" id="ARBA00022692"/>
    </source>
</evidence>
<protein>
    <recommendedName>
        <fullName evidence="9">Sec-independent protein translocase protein TatA</fullName>
    </recommendedName>
</protein>
<keyword evidence="7 9" id="KW-0811">Translocation</keyword>
<feature type="transmembrane region" description="Helical" evidence="9">
    <location>
        <begin position="12"/>
        <end position="34"/>
    </location>
</feature>
<proteinExistence type="inferred from homology"/>
<evidence type="ECO:0000256" key="2">
    <source>
        <dbReference type="ARBA" id="ARBA00022448"/>
    </source>
</evidence>
<keyword evidence="3 9" id="KW-1003">Cell membrane</keyword>
<dbReference type="EMBL" id="AOMD01000021">
    <property type="protein sequence ID" value="EMA44788.1"/>
    <property type="molecule type" value="Genomic_DNA"/>
</dbReference>
<keyword evidence="2 9" id="KW-0813">Transport</keyword>
<comment type="caution">
    <text evidence="11">The sequence shown here is derived from an EMBL/GenBank/DDBJ whole genome shotgun (WGS) entry which is preliminary data.</text>
</comment>
<keyword evidence="4 9" id="KW-0812">Transmembrane</keyword>
<evidence type="ECO:0000256" key="5">
    <source>
        <dbReference type="ARBA" id="ARBA00022927"/>
    </source>
</evidence>
<gene>
    <name evidence="9" type="primary">tatA</name>
    <name evidence="11" type="ORF">C449_09024</name>
</gene>
<dbReference type="Pfam" id="PF02416">
    <property type="entry name" value="TatA_B_E"/>
    <property type="match status" value="1"/>
</dbReference>
<evidence type="ECO:0000313" key="11">
    <source>
        <dbReference type="EMBL" id="EMA44788.1"/>
    </source>
</evidence>
<dbReference type="GO" id="GO:0043953">
    <property type="term" value="P:protein transport by the Tat complex"/>
    <property type="evidence" value="ECO:0007669"/>
    <property type="project" value="UniProtKB-UniRule"/>
</dbReference>
<comment type="function">
    <text evidence="9">Part of the twin-arginine translocation (Tat) system that transports large folded proteins containing a characteristic twin-arginine motif in their signal peptide across membranes. TatA could form the protein-conducting channel of the Tat system.</text>
</comment>
<dbReference type="InterPro" id="IPR003369">
    <property type="entry name" value="TatA/B/E"/>
</dbReference>
<comment type="similarity">
    <text evidence="9">Belongs to the TatA/E family.</text>
</comment>
<evidence type="ECO:0000256" key="7">
    <source>
        <dbReference type="ARBA" id="ARBA00023010"/>
    </source>
</evidence>
<sequence>MISTRLFETVFPLFVGVPGGLELVVILAVIVLLFGPSKLPQLARSVGKAEAEFQKSRHEVEMDLESSTQPNASGPEAATDSVQDLHTASSETGTVVP</sequence>
<accession>M0MHG6</accession>
<feature type="region of interest" description="Disordered" evidence="10">
    <location>
        <begin position="57"/>
        <end position="97"/>
    </location>
</feature>
<dbReference type="Proteomes" id="UP000011669">
    <property type="component" value="Unassembled WGS sequence"/>
</dbReference>
<organism evidence="11 12">
    <name type="scientific">Halococcus saccharolyticus DSM 5350</name>
    <dbReference type="NCBI Taxonomy" id="1227455"/>
    <lineage>
        <taxon>Archaea</taxon>
        <taxon>Methanobacteriati</taxon>
        <taxon>Methanobacteriota</taxon>
        <taxon>Stenosarchaea group</taxon>
        <taxon>Halobacteria</taxon>
        <taxon>Halobacteriales</taxon>
        <taxon>Halococcaceae</taxon>
        <taxon>Halococcus</taxon>
    </lineage>
</organism>
<name>M0MHG6_9EURY</name>
<reference evidence="11 12" key="1">
    <citation type="journal article" date="2014" name="PLoS Genet.">
        <title>Phylogenetically driven sequencing of extremely halophilic archaea reveals strategies for static and dynamic osmo-response.</title>
        <authorList>
            <person name="Becker E.A."/>
            <person name="Seitzer P.M."/>
            <person name="Tritt A."/>
            <person name="Larsen D."/>
            <person name="Krusor M."/>
            <person name="Yao A.I."/>
            <person name="Wu D."/>
            <person name="Madern D."/>
            <person name="Eisen J.A."/>
            <person name="Darling A.E."/>
            <person name="Facciotti M.T."/>
        </authorList>
    </citation>
    <scope>NUCLEOTIDE SEQUENCE [LARGE SCALE GENOMIC DNA]</scope>
    <source>
        <strain evidence="11 12">DSM 5350</strain>
    </source>
</reference>
<keyword evidence="6 9" id="KW-1133">Transmembrane helix</keyword>
<keyword evidence="5 9" id="KW-0653">Protein transport</keyword>
<evidence type="ECO:0000256" key="9">
    <source>
        <dbReference type="HAMAP-Rule" id="MF_00236"/>
    </source>
</evidence>
<dbReference type="NCBIfam" id="TIGR01411">
    <property type="entry name" value="tatAE"/>
    <property type="match status" value="1"/>
</dbReference>
<dbReference type="InParanoid" id="M0MHG6"/>
<dbReference type="RefSeq" id="WP_006077658.1">
    <property type="nucleotide sequence ID" value="NZ_AOMD01000021.1"/>
</dbReference>
<comment type="subcellular location">
    <subcellularLocation>
        <location evidence="1 9">Cell membrane</location>
        <topology evidence="1 9">Single-pass membrane protein</topology>
    </subcellularLocation>
</comment>
<comment type="subunit">
    <text evidence="9">Forms a complex with TatC.</text>
</comment>
<evidence type="ECO:0000256" key="3">
    <source>
        <dbReference type="ARBA" id="ARBA00022475"/>
    </source>
</evidence>
<feature type="compositionally biased region" description="Polar residues" evidence="10">
    <location>
        <begin position="80"/>
        <end position="97"/>
    </location>
</feature>
<dbReference type="PANTHER" id="PTHR42982:SF1">
    <property type="entry name" value="SEC-INDEPENDENT PROTEIN TRANSLOCASE PROTEIN TATA"/>
    <property type="match status" value="1"/>
</dbReference>
<dbReference type="PANTHER" id="PTHR42982">
    <property type="entry name" value="SEC-INDEPENDENT PROTEIN TRANSLOCASE PROTEIN TATA"/>
    <property type="match status" value="1"/>
</dbReference>
<evidence type="ECO:0000256" key="1">
    <source>
        <dbReference type="ARBA" id="ARBA00004162"/>
    </source>
</evidence>
<dbReference type="STRING" id="1227455.C449_09024"/>
<dbReference type="GO" id="GO:0008320">
    <property type="term" value="F:protein transmembrane transporter activity"/>
    <property type="evidence" value="ECO:0007669"/>
    <property type="project" value="UniProtKB-UniRule"/>
</dbReference>
<evidence type="ECO:0000256" key="6">
    <source>
        <dbReference type="ARBA" id="ARBA00022989"/>
    </source>
</evidence>
<dbReference type="HAMAP" id="MF_00236">
    <property type="entry name" value="TatA_E"/>
    <property type="match status" value="1"/>
</dbReference>
<keyword evidence="12" id="KW-1185">Reference proteome</keyword>
<evidence type="ECO:0000256" key="8">
    <source>
        <dbReference type="ARBA" id="ARBA00023136"/>
    </source>
</evidence>
<dbReference type="InterPro" id="IPR006312">
    <property type="entry name" value="TatA/E"/>
</dbReference>
<dbReference type="AlphaFoldDB" id="M0MHG6"/>
<evidence type="ECO:0000256" key="10">
    <source>
        <dbReference type="SAM" id="MobiDB-lite"/>
    </source>
</evidence>
<dbReference type="PATRIC" id="fig|1227455.4.peg.1851"/>
<evidence type="ECO:0000313" key="12">
    <source>
        <dbReference type="Proteomes" id="UP000011669"/>
    </source>
</evidence>
<dbReference type="Gene3D" id="1.20.5.3310">
    <property type="match status" value="1"/>
</dbReference>
<dbReference type="GO" id="GO:0033281">
    <property type="term" value="C:TAT protein transport complex"/>
    <property type="evidence" value="ECO:0007669"/>
    <property type="project" value="UniProtKB-UniRule"/>
</dbReference>